<dbReference type="Proteomes" id="UP000028834">
    <property type="component" value="Unassembled WGS sequence"/>
</dbReference>
<gene>
    <name evidence="2" type="ORF">TGRUB_432810</name>
</gene>
<evidence type="ECO:0000313" key="2">
    <source>
        <dbReference type="EMBL" id="KFG58637.1"/>
    </source>
</evidence>
<feature type="compositionally biased region" description="Basic and acidic residues" evidence="1">
    <location>
        <begin position="85"/>
        <end position="109"/>
    </location>
</feature>
<feature type="region of interest" description="Disordered" evidence="1">
    <location>
        <begin position="47"/>
        <end position="109"/>
    </location>
</feature>
<comment type="caution">
    <text evidence="2">The sequence shown here is derived from an EMBL/GenBank/DDBJ whole genome shotgun (WGS) entry which is preliminary data.</text>
</comment>
<feature type="region of interest" description="Disordered" evidence="1">
    <location>
        <begin position="135"/>
        <end position="160"/>
    </location>
</feature>
<evidence type="ECO:0000313" key="3">
    <source>
        <dbReference type="Proteomes" id="UP000028834"/>
    </source>
</evidence>
<feature type="compositionally biased region" description="Polar residues" evidence="1">
    <location>
        <begin position="148"/>
        <end position="160"/>
    </location>
</feature>
<protein>
    <submittedName>
        <fullName evidence="2">Uncharacterized protein</fullName>
    </submittedName>
</protein>
<feature type="compositionally biased region" description="Basic and acidic residues" evidence="1">
    <location>
        <begin position="68"/>
        <end position="77"/>
    </location>
</feature>
<dbReference type="VEuPathDB" id="ToxoDB:TGRUB_432810"/>
<dbReference type="EMBL" id="AFYV02002464">
    <property type="protein sequence ID" value="KFG58637.1"/>
    <property type="molecule type" value="Genomic_DNA"/>
</dbReference>
<evidence type="ECO:0000256" key="1">
    <source>
        <dbReference type="SAM" id="MobiDB-lite"/>
    </source>
</evidence>
<sequence length="160" mass="18460">MPTHTVLSNRIVFAQMVPTMHRETKQMLQSWTQECIATQRSSSDCLVARPRRGIRSVPSAETNSENATSKREGGRSERARHRGSEHRAGQGIRRREELRQREKNRGEERTKQARSCYYFAFLRLFLPAYNHLKSWENEDSSGPRVSLKTVSERNTPGTVT</sequence>
<dbReference type="AlphaFoldDB" id="A0A086LPR9"/>
<accession>A0A086LPR9</accession>
<proteinExistence type="predicted"/>
<organism evidence="2 3">
    <name type="scientific">Toxoplasma gondii RUB</name>
    <dbReference type="NCBI Taxonomy" id="935652"/>
    <lineage>
        <taxon>Eukaryota</taxon>
        <taxon>Sar</taxon>
        <taxon>Alveolata</taxon>
        <taxon>Apicomplexa</taxon>
        <taxon>Conoidasida</taxon>
        <taxon>Coccidia</taxon>
        <taxon>Eucoccidiorida</taxon>
        <taxon>Eimeriorina</taxon>
        <taxon>Sarcocystidae</taxon>
        <taxon>Toxoplasma</taxon>
    </lineage>
</organism>
<reference evidence="2 3" key="1">
    <citation type="submission" date="2014-05" db="EMBL/GenBank/DDBJ databases">
        <authorList>
            <person name="Sibley D."/>
            <person name="Venepally P."/>
            <person name="Karamycheva S."/>
            <person name="Hadjithomas M."/>
            <person name="Khan A."/>
            <person name="Brunk B."/>
            <person name="Roos D."/>
            <person name="Caler E."/>
            <person name="Lorenzi H."/>
        </authorList>
    </citation>
    <scope>NUCLEOTIDE SEQUENCE [LARGE SCALE GENOMIC DNA]</scope>
    <source>
        <strain evidence="2 3">RUB</strain>
    </source>
</reference>
<name>A0A086LPR9_TOXGO</name>